<keyword evidence="4" id="KW-0418">Kinase</keyword>
<evidence type="ECO:0000259" key="3">
    <source>
        <dbReference type="PROSITE" id="PS50011"/>
    </source>
</evidence>
<dbReference type="CDD" id="cd00064">
    <property type="entry name" value="FU"/>
    <property type="match status" value="9"/>
</dbReference>
<dbReference type="GO" id="GO:0004672">
    <property type="term" value="F:protein kinase activity"/>
    <property type="evidence" value="ECO:0007669"/>
    <property type="project" value="InterPro"/>
</dbReference>
<dbReference type="SUPFAM" id="SSF56112">
    <property type="entry name" value="Protein kinase-like (PK-like)"/>
    <property type="match status" value="1"/>
</dbReference>
<keyword evidence="5" id="KW-1185">Reference proteome</keyword>
<feature type="domain" description="Protein kinase" evidence="3">
    <location>
        <begin position="1842"/>
        <end position="2126"/>
    </location>
</feature>
<evidence type="ECO:0000313" key="5">
    <source>
        <dbReference type="Proteomes" id="UP000030693"/>
    </source>
</evidence>
<keyword evidence="1" id="KW-0472">Membrane</keyword>
<sequence length="2134" mass="223421">MRPLPLWQRALALLAMPLLVVLLHLSGVSSSNDQTNVYLIPSPRSFGQTNMGFGYYLPNEKMVALDQYYGDYTTYKQSLKLDLFGDMRLGVHFSDDARTMFFYGVSGYTLLLPVPNDLPVLVWLDNRTLGISSSTAVYPYEFFPGQPVSLLRANAHGPLDASVLLRLGNDTLVLMRFQNEVWTRSELPLSATTATPGLPGHFFLTTPGNEWVWLRDNGTWRTISTGDEAVLSLSATRIMTTDPSKMDLLVITPRRMLIYIGLGSNSTWERILDTMLPTDRQDLSAQLIPGVVHTPRPPGFFYLVNRPSQLWRVTPLTGDGMAWQHMGSYTLPVTPIQSMVAMDLSALPGGRGEQWALTHGDKLLMTNEEFGCHTDASIVCDPASGTWGCAPGRRYSPLRTAGELCAGCADGFYPVMVGPRRRECRPCTVDYCRVCADSGHCLACSHGFLLRDPAGGRATCVPACPPGTISSGEENNRLYVSSTSLSTSGPGSLLVVLSSGQLVLGNADQLRVTPLQPLQVAPITGLPTFTFVNGLLESIHVAGRDVQVEIEIRETYSVTRVLLTCTLPGLAPNDECQLAVASGTLSTAVSAEVDIQSASPPGVSSISTADVDSRCMNDDGWHAATGGTLAASVPGLPAKIGRYLAAKHISHGGDAQARTRDITGSGRLIDGISQYTRSSFYTVLDLHDVGHPEYPSALVVVESGTLVVILLSSSVCFRVDFGLDECPPRTYGATCLPCHAACQTCTGPASTQCTSARCTYFLPSLPNNCLAACPAGLHADASGACRCHANCEACHRPDASGPFICTACPPGMALSSGTADRCAPCHSSCLECTAPASATACRACPSGMLLRPDGTCGGTCPPGTWGDTRLGVCTPCSAGCLTCENSYSCTACRPGHLRETTFGMCLRCDPQCAECAGALDACVACTPGMHWVGGVAPSPAGATGACTKCPVGCATCDDHNSKCFTCTAGYLLLAGPGQCVPACPDGMAPDAAQRNCLSCHATCTKCSTPADPSACTACPAGRVLHVDGRCMASCPTGFYPLAGVCTKCGAGCSSCASAGTCAECAPQRFHQGDGSCDLCHASCAACASSTACTACRSGLFFLSPTAQTPSLCSSTCPAGNYAAAGRCQPCAASCVLCAGAADRCQVCAAGHRWRAEPPAVGQTDTCVRCPDNCASCTGDMCLDCEAGFFLTRQGACVTACPAGTWKDQATGSCQPCAASCATCTGPESGKCTACVPGLQHQPGPGGGPGPCVASCPAGQFRHTASQECRACHGSCATCTGPTDRDCLACTGSVLQDGACARACAAGHLAVDDRCLPCHLSCGQCIGLRSTECTESCQARLLPQPAGESPMRCVASCASGFHASSTGCTRCPEGCAACPDDAGHCAQCERSHRLLDGACVPTCPQGTWEDGNRCTACHPSCISCFGPDPTHCDICHADTPLKKDSSCYETCPAGTYEKGNNCMACSSSCAQCLGPGSNECTACPEGRALSAQGMCVGECPVGQFATDGAIGQVCRACSASCRQCDGPDADHCTGCQDDLLLQAGRCVSACTDGFFACHAKRECSVCPTGCATCFTSADRPEGCQAVCTTCRAPWMWSPAAERCVDVCPAGEFQPRTDVFTCEPCAGACASCHGQADRCTVCSDAGAWLHPATGACSLSCSARGLAKSPVERVCLSCPEGCQHCGAPPDIGPCLLTTQGMLECPELTACDRCDAEHPLLLGDECVAACRPGFYAEWDADPPVCRACHQKCAGACTGPEPTDCRAPDKALPSDQRLALGLGISLGALLLLLLLLLGVFLLLRWRRAGRTRKPLDRPDENATILNTFVELSLPGAILVDIAADFVPLQDQTLGQGGQASVFAARAVGANISARTGCPDVVAIKKMKADKMRPLEVTLFQNEIALMLLRGQDHIVRIYGYSEAPPAIVMEHFQSDLSGLLHSAADLPLGVLLDLVHQWAAGLEAMHAQGVAHCDLKPANVFVRPRADGYWSAALGDLGTSRNLSADRASALLQAAPQLNALTARYAAPEVVQAFQARRALALEAYLPADIYSAAIMLWECLARAVPWKGLPFARIAEQVLAGDRPEVHLATSPIAWTSQPLAQGLVELLPRLWNADMHARPGAANLRHSIATLGAMLPP</sequence>
<dbReference type="SMART" id="SM00261">
    <property type="entry name" value="FU"/>
    <property type="match status" value="20"/>
</dbReference>
<feature type="chain" id="PRO_5001571713" evidence="2">
    <location>
        <begin position="31"/>
        <end position="2134"/>
    </location>
</feature>
<dbReference type="InterPro" id="IPR009030">
    <property type="entry name" value="Growth_fac_rcpt_cys_sf"/>
</dbReference>
<dbReference type="PANTHER" id="PTHR15332">
    <property type="entry name" value="PROPROTEIN CONVERTASE SUBTILISIN_KEXIN TYPE 5-LIKE"/>
    <property type="match status" value="1"/>
</dbReference>
<dbReference type="GeneID" id="20530166"/>
<evidence type="ECO:0000313" key="4">
    <source>
        <dbReference type="EMBL" id="KCV67982.1"/>
    </source>
</evidence>
<protein>
    <submittedName>
        <fullName evidence="4">TKL protein kinase</fullName>
    </submittedName>
</protein>
<dbReference type="SMART" id="SM00220">
    <property type="entry name" value="S_TKc"/>
    <property type="match status" value="1"/>
</dbReference>
<dbReference type="EMBL" id="KB932211">
    <property type="protein sequence ID" value="KCV67982.1"/>
    <property type="molecule type" value="Genomic_DNA"/>
</dbReference>
<dbReference type="eggNOG" id="KOG3525">
    <property type="taxonomic scope" value="Eukaryota"/>
</dbReference>
<dbReference type="PROSITE" id="PS50011">
    <property type="entry name" value="PROTEIN_KINASE_DOM"/>
    <property type="match status" value="1"/>
</dbReference>
<dbReference type="Pfam" id="PF00069">
    <property type="entry name" value="Pkinase"/>
    <property type="match status" value="1"/>
</dbReference>
<dbReference type="SUPFAM" id="SSF57184">
    <property type="entry name" value="Growth factor receptor domain"/>
    <property type="match status" value="10"/>
</dbReference>
<dbReference type="Gene3D" id="2.10.220.10">
    <property type="entry name" value="Hormone Receptor, Insulin-like Growth Factor Receptor 1, Chain A, domain 2"/>
    <property type="match status" value="12"/>
</dbReference>
<keyword evidence="1" id="KW-0812">Transmembrane</keyword>
<dbReference type="OrthoDB" id="441583at2759"/>
<accession>A0A058Z3C0</accession>
<dbReference type="SMART" id="SM00181">
    <property type="entry name" value="EGF"/>
    <property type="match status" value="12"/>
</dbReference>
<organism evidence="4">
    <name type="scientific">Fonticula alba</name>
    <name type="common">Slime mold</name>
    <dbReference type="NCBI Taxonomy" id="691883"/>
    <lineage>
        <taxon>Eukaryota</taxon>
        <taxon>Rotosphaerida</taxon>
        <taxon>Fonticulaceae</taxon>
        <taxon>Fonticula</taxon>
    </lineage>
</organism>
<dbReference type="InterPro" id="IPR011009">
    <property type="entry name" value="Kinase-like_dom_sf"/>
</dbReference>
<dbReference type="GO" id="GO:0005524">
    <property type="term" value="F:ATP binding"/>
    <property type="evidence" value="ECO:0007669"/>
    <property type="project" value="InterPro"/>
</dbReference>
<feature type="signal peptide" evidence="2">
    <location>
        <begin position="1"/>
        <end position="30"/>
    </location>
</feature>
<dbReference type="Proteomes" id="UP000030693">
    <property type="component" value="Unassembled WGS sequence"/>
</dbReference>
<gene>
    <name evidence="4" type="ORF">H696_05441</name>
</gene>
<dbReference type="PROSITE" id="PS00108">
    <property type="entry name" value="PROTEIN_KINASE_ST"/>
    <property type="match status" value="1"/>
</dbReference>
<keyword evidence="4" id="KW-0808">Transferase</keyword>
<dbReference type="RefSeq" id="XP_009497549.1">
    <property type="nucleotide sequence ID" value="XM_009499274.1"/>
</dbReference>
<evidence type="ECO:0000256" key="1">
    <source>
        <dbReference type="SAM" id="Phobius"/>
    </source>
</evidence>
<dbReference type="InterPro" id="IPR000719">
    <property type="entry name" value="Prot_kinase_dom"/>
</dbReference>
<proteinExistence type="predicted"/>
<dbReference type="OMA" id="CSHECIH"/>
<dbReference type="PANTHER" id="PTHR15332:SF175">
    <property type="entry name" value="PROPROTEIN CONVERTASE SUBTILISIN_KEXIN TYPE 5-LIKE"/>
    <property type="match status" value="1"/>
</dbReference>
<keyword evidence="1" id="KW-1133">Transmembrane helix</keyword>
<feature type="transmembrane region" description="Helical" evidence="1">
    <location>
        <begin position="1773"/>
        <end position="1798"/>
    </location>
</feature>
<reference evidence="4" key="1">
    <citation type="submission" date="2013-04" db="EMBL/GenBank/DDBJ databases">
        <title>The Genome Sequence of Fonticula alba ATCC 38817.</title>
        <authorList>
            <consortium name="The Broad Institute Genomics Platform"/>
            <person name="Russ C."/>
            <person name="Cuomo C."/>
            <person name="Burger G."/>
            <person name="Gray M.W."/>
            <person name="Holland P.W.H."/>
            <person name="King N."/>
            <person name="Lang F.B.F."/>
            <person name="Roger A.J."/>
            <person name="Ruiz-Trillo I."/>
            <person name="Brown M."/>
            <person name="Walker B."/>
            <person name="Young S."/>
            <person name="Zeng Q."/>
            <person name="Gargeya S."/>
            <person name="Fitzgerald M."/>
            <person name="Haas B."/>
            <person name="Abouelleil A."/>
            <person name="Allen A.W."/>
            <person name="Alvarado L."/>
            <person name="Arachchi H.M."/>
            <person name="Berlin A.M."/>
            <person name="Chapman S.B."/>
            <person name="Gainer-Dewar J."/>
            <person name="Goldberg J."/>
            <person name="Griggs A."/>
            <person name="Gujja S."/>
            <person name="Hansen M."/>
            <person name="Howarth C."/>
            <person name="Imamovic A."/>
            <person name="Ireland A."/>
            <person name="Larimer J."/>
            <person name="McCowan C."/>
            <person name="Murphy C."/>
            <person name="Pearson M."/>
            <person name="Poon T.W."/>
            <person name="Priest M."/>
            <person name="Roberts A."/>
            <person name="Saif S."/>
            <person name="Shea T."/>
            <person name="Sisk P."/>
            <person name="Sykes S."/>
            <person name="Wortman J."/>
            <person name="Nusbaum C."/>
            <person name="Birren B."/>
        </authorList>
    </citation>
    <scope>NUCLEOTIDE SEQUENCE [LARGE SCALE GENOMIC DNA]</scope>
    <source>
        <strain evidence="4">ATCC 38817</strain>
    </source>
</reference>
<keyword evidence="2" id="KW-0732">Signal</keyword>
<dbReference type="InterPro" id="IPR006212">
    <property type="entry name" value="Furin_repeat"/>
</dbReference>
<dbReference type="InterPro" id="IPR008271">
    <property type="entry name" value="Ser/Thr_kinase_AS"/>
</dbReference>
<dbReference type="Gene3D" id="1.10.510.10">
    <property type="entry name" value="Transferase(Phosphotransferase) domain 1"/>
    <property type="match status" value="1"/>
</dbReference>
<name>A0A058Z3C0_FONAL</name>
<evidence type="ECO:0000256" key="2">
    <source>
        <dbReference type="SAM" id="SignalP"/>
    </source>
</evidence>
<dbReference type="InterPro" id="IPR000742">
    <property type="entry name" value="EGF"/>
</dbReference>